<dbReference type="OrthoDB" id="10529750at2759"/>
<dbReference type="AlphaFoldDB" id="A0A183SXC0"/>
<organism evidence="4">
    <name type="scientific">Schistocephalus solidus</name>
    <name type="common">Tapeworm</name>
    <dbReference type="NCBI Taxonomy" id="70667"/>
    <lineage>
        <taxon>Eukaryota</taxon>
        <taxon>Metazoa</taxon>
        <taxon>Spiralia</taxon>
        <taxon>Lophotrochozoa</taxon>
        <taxon>Platyhelminthes</taxon>
        <taxon>Cestoda</taxon>
        <taxon>Eucestoda</taxon>
        <taxon>Diphyllobothriidea</taxon>
        <taxon>Diphyllobothriidae</taxon>
        <taxon>Schistocephalus</taxon>
    </lineage>
</organism>
<feature type="chain" id="PRO_5043141337" evidence="1">
    <location>
        <begin position="21"/>
        <end position="110"/>
    </location>
</feature>
<sequence length="110" mass="13099">MSSRQLLALLISLHLSLAYAAVLYPWTYADFMDTKAVGKEEEEEEEAKEDERKQDQRSWIAKRPFYSPWVNYHEFISRLKSAQPASLKRISKRPFFNPFVYRNRTPEQLL</sequence>
<evidence type="ECO:0000256" key="1">
    <source>
        <dbReference type="SAM" id="SignalP"/>
    </source>
</evidence>
<protein>
    <submittedName>
        <fullName evidence="4">Neuropeptide CCHamide-1</fullName>
    </submittedName>
</protein>
<reference evidence="4" key="1">
    <citation type="submission" date="2016-06" db="UniProtKB">
        <authorList>
            <consortium name="WormBaseParasite"/>
        </authorList>
    </citation>
    <scope>IDENTIFICATION</scope>
</reference>
<evidence type="ECO:0000313" key="4">
    <source>
        <dbReference type="WBParaSite" id="SSLN_0000920901-mRNA-1"/>
    </source>
</evidence>
<evidence type="ECO:0000313" key="3">
    <source>
        <dbReference type="Proteomes" id="UP000275846"/>
    </source>
</evidence>
<dbReference type="Proteomes" id="UP000275846">
    <property type="component" value="Unassembled WGS sequence"/>
</dbReference>
<gene>
    <name evidence="2" type="ORF">SSLN_LOCUS8868</name>
</gene>
<name>A0A183SXC0_SCHSO</name>
<dbReference type="EMBL" id="UYSU01034896">
    <property type="protein sequence ID" value="VDL95253.1"/>
    <property type="molecule type" value="Genomic_DNA"/>
</dbReference>
<evidence type="ECO:0000313" key="2">
    <source>
        <dbReference type="EMBL" id="VDL95253.1"/>
    </source>
</evidence>
<accession>A0A183SXC0</accession>
<keyword evidence="3" id="KW-1185">Reference proteome</keyword>
<dbReference type="WBParaSite" id="SSLN_0000920901-mRNA-1">
    <property type="protein sequence ID" value="SSLN_0000920901-mRNA-1"/>
    <property type="gene ID" value="SSLN_0000920901"/>
</dbReference>
<reference evidence="2 3" key="2">
    <citation type="submission" date="2018-11" db="EMBL/GenBank/DDBJ databases">
        <authorList>
            <consortium name="Pathogen Informatics"/>
        </authorList>
    </citation>
    <scope>NUCLEOTIDE SEQUENCE [LARGE SCALE GENOMIC DNA]</scope>
    <source>
        <strain evidence="2 3">NST_G2</strain>
    </source>
</reference>
<keyword evidence="1" id="KW-0732">Signal</keyword>
<feature type="signal peptide" evidence="1">
    <location>
        <begin position="1"/>
        <end position="20"/>
    </location>
</feature>
<proteinExistence type="predicted"/>